<dbReference type="EMBL" id="QOCE01000022">
    <property type="protein sequence ID" value="RBW57026.1"/>
    <property type="molecule type" value="Genomic_DNA"/>
</dbReference>
<dbReference type="Pfam" id="PF14559">
    <property type="entry name" value="TPR_19"/>
    <property type="match status" value="1"/>
</dbReference>
<dbReference type="Gene3D" id="1.25.40.10">
    <property type="entry name" value="Tetratricopeptide repeat domain"/>
    <property type="match status" value="1"/>
</dbReference>
<comment type="caution">
    <text evidence="4">The sequence shown here is derived from an EMBL/GenBank/DDBJ whole genome shotgun (WGS) entry which is preliminary data.</text>
</comment>
<dbReference type="SMART" id="SM00028">
    <property type="entry name" value="TPR"/>
    <property type="match status" value="3"/>
</dbReference>
<evidence type="ECO:0000256" key="3">
    <source>
        <dbReference type="PROSITE-ProRule" id="PRU00339"/>
    </source>
</evidence>
<protein>
    <submittedName>
        <fullName evidence="4">Uncharacterized protein</fullName>
    </submittedName>
</protein>
<dbReference type="SUPFAM" id="SSF48452">
    <property type="entry name" value="TPR-like"/>
    <property type="match status" value="1"/>
</dbReference>
<dbReference type="SUPFAM" id="SSF53474">
    <property type="entry name" value="alpha/beta-Hydrolases"/>
    <property type="match status" value="1"/>
</dbReference>
<gene>
    <name evidence="4" type="ORF">DS909_08465</name>
</gene>
<keyword evidence="1" id="KW-0677">Repeat</keyword>
<evidence type="ECO:0000313" key="4">
    <source>
        <dbReference type="EMBL" id="RBW57026.1"/>
    </source>
</evidence>
<sequence>MTAAFQFLENPSSKKLIILFSDPSAYDMWGLEAHLRKAANVLVIRVNEKTWYQNGVPGLGKSLEETISSITTWQKNHKISKTYCLGQSVGGYGALLFAGFLDAKGMAFGGETVLGVPHGLYVRRANKAMQITHGNLSAMFRRGINATHIVGERDPVSLYCAAQSTEVPRLKVTTLQRVGTQVAQELHAQGVLTRLLTSWLQGTRLAGLPAVGMGLTSDRFASNFYVGWCKLREKNYETAVDYLTLAAQAYPEHDAVRLHLGRAYHSLGAHQEALAQFTATHEMAPQADALNGIGVSLRMIGDILQARQKHQEVITSWPEDAAGWYNLGLCDLNLGQKNVALVHFRRAAELDPKNKSYAARVKALEAKM</sequence>
<evidence type="ECO:0000256" key="2">
    <source>
        <dbReference type="ARBA" id="ARBA00022803"/>
    </source>
</evidence>
<dbReference type="InterPro" id="IPR050498">
    <property type="entry name" value="Ycf3"/>
</dbReference>
<dbReference type="Pfam" id="PF07719">
    <property type="entry name" value="TPR_2"/>
    <property type="match status" value="1"/>
</dbReference>
<feature type="repeat" description="TPR" evidence="3">
    <location>
        <begin position="321"/>
        <end position="354"/>
    </location>
</feature>
<dbReference type="PANTHER" id="PTHR44858:SF1">
    <property type="entry name" value="UDP-N-ACETYLGLUCOSAMINE--PEPTIDE N-ACETYLGLUCOSAMINYLTRANSFERASE SPINDLY-RELATED"/>
    <property type="match status" value="1"/>
</dbReference>
<dbReference type="PANTHER" id="PTHR44858">
    <property type="entry name" value="TETRATRICOPEPTIDE REPEAT PROTEIN 6"/>
    <property type="match status" value="1"/>
</dbReference>
<dbReference type="InterPro" id="IPR019734">
    <property type="entry name" value="TPR_rpt"/>
</dbReference>
<dbReference type="PROSITE" id="PS50005">
    <property type="entry name" value="TPR"/>
    <property type="match status" value="2"/>
</dbReference>
<dbReference type="AlphaFoldDB" id="A0A366X3I4"/>
<dbReference type="InterPro" id="IPR029058">
    <property type="entry name" value="AB_hydrolase_fold"/>
</dbReference>
<accession>A0A366X3I4</accession>
<dbReference type="RefSeq" id="WP_113823019.1">
    <property type="nucleotide sequence ID" value="NZ_QOCE01000022.1"/>
</dbReference>
<feature type="repeat" description="TPR" evidence="3">
    <location>
        <begin position="254"/>
        <end position="287"/>
    </location>
</feature>
<proteinExistence type="predicted"/>
<organism evidence="4 5">
    <name type="scientific">Phaeobacter gallaeciensis</name>
    <dbReference type="NCBI Taxonomy" id="60890"/>
    <lineage>
        <taxon>Bacteria</taxon>
        <taxon>Pseudomonadati</taxon>
        <taxon>Pseudomonadota</taxon>
        <taxon>Alphaproteobacteria</taxon>
        <taxon>Rhodobacterales</taxon>
        <taxon>Roseobacteraceae</taxon>
        <taxon>Phaeobacter</taxon>
    </lineage>
</organism>
<keyword evidence="2 3" id="KW-0802">TPR repeat</keyword>
<name>A0A366X3I4_9RHOB</name>
<evidence type="ECO:0000256" key="1">
    <source>
        <dbReference type="ARBA" id="ARBA00022737"/>
    </source>
</evidence>
<dbReference type="Proteomes" id="UP000252706">
    <property type="component" value="Unassembled WGS sequence"/>
</dbReference>
<dbReference type="InterPro" id="IPR011990">
    <property type="entry name" value="TPR-like_helical_dom_sf"/>
</dbReference>
<evidence type="ECO:0000313" key="5">
    <source>
        <dbReference type="Proteomes" id="UP000252706"/>
    </source>
</evidence>
<dbReference type="OrthoDB" id="1997677at2"/>
<dbReference type="InterPro" id="IPR013105">
    <property type="entry name" value="TPR_2"/>
</dbReference>
<reference evidence="4 5" key="1">
    <citation type="submission" date="2018-07" db="EMBL/GenBank/DDBJ databases">
        <title>Modular assembly of carbohydrate-degrading microbial communities in the ocean.</title>
        <authorList>
            <person name="Enke T.N."/>
            <person name="Datta M.S."/>
            <person name="Schwartzman J.A."/>
            <person name="Cermak N."/>
            <person name="Schmitz D.A."/>
            <person name="Barrere J."/>
            <person name="Cordero O.X."/>
        </authorList>
    </citation>
    <scope>NUCLEOTIDE SEQUENCE [LARGE SCALE GENOMIC DNA]</scope>
    <source>
        <strain evidence="4 5">C3M10</strain>
    </source>
</reference>